<proteinExistence type="predicted"/>
<evidence type="ECO:0000313" key="3">
    <source>
        <dbReference type="Proteomes" id="UP000314294"/>
    </source>
</evidence>
<comment type="caution">
    <text evidence="2">The sequence shown here is derived from an EMBL/GenBank/DDBJ whole genome shotgun (WGS) entry which is preliminary data.</text>
</comment>
<feature type="region of interest" description="Disordered" evidence="1">
    <location>
        <begin position="129"/>
        <end position="152"/>
    </location>
</feature>
<dbReference type="Proteomes" id="UP000314294">
    <property type="component" value="Unassembled WGS sequence"/>
</dbReference>
<keyword evidence="3" id="KW-1185">Reference proteome</keyword>
<evidence type="ECO:0000256" key="1">
    <source>
        <dbReference type="SAM" id="MobiDB-lite"/>
    </source>
</evidence>
<gene>
    <name evidence="2" type="ORF">EYF80_055850</name>
</gene>
<organism evidence="2 3">
    <name type="scientific">Liparis tanakae</name>
    <name type="common">Tanaka's snailfish</name>
    <dbReference type="NCBI Taxonomy" id="230148"/>
    <lineage>
        <taxon>Eukaryota</taxon>
        <taxon>Metazoa</taxon>
        <taxon>Chordata</taxon>
        <taxon>Craniata</taxon>
        <taxon>Vertebrata</taxon>
        <taxon>Euteleostomi</taxon>
        <taxon>Actinopterygii</taxon>
        <taxon>Neopterygii</taxon>
        <taxon>Teleostei</taxon>
        <taxon>Neoteleostei</taxon>
        <taxon>Acanthomorphata</taxon>
        <taxon>Eupercaria</taxon>
        <taxon>Perciformes</taxon>
        <taxon>Cottioidei</taxon>
        <taxon>Cottales</taxon>
        <taxon>Liparidae</taxon>
        <taxon>Liparis</taxon>
    </lineage>
</organism>
<dbReference type="EMBL" id="SRLO01002070">
    <property type="protein sequence ID" value="TNN33984.1"/>
    <property type="molecule type" value="Genomic_DNA"/>
</dbReference>
<dbReference type="AlphaFoldDB" id="A0A4Z2F014"/>
<feature type="compositionally biased region" description="Low complexity" evidence="1">
    <location>
        <begin position="15"/>
        <end position="28"/>
    </location>
</feature>
<evidence type="ECO:0000313" key="2">
    <source>
        <dbReference type="EMBL" id="TNN33984.1"/>
    </source>
</evidence>
<sequence length="152" mass="16986">MPLRTSDGKPFGRVPLTSSSTPPLTSSPTPLLLLRATFPFFMEISGRDEPIRNQASISQPRYLSECEVEALAEGLAAEVPEAFVGWIDPDQRLQQEPDRLHHLGDHQVHRHRHVDLLIWNKHKGPVKRPRPLVDNNVTSCEEATPPGGCQSM</sequence>
<protein>
    <submittedName>
        <fullName evidence="2">Uncharacterized protein</fullName>
    </submittedName>
</protein>
<name>A0A4Z2F014_9TELE</name>
<accession>A0A4Z2F014</accession>
<reference evidence="2 3" key="1">
    <citation type="submission" date="2019-03" db="EMBL/GenBank/DDBJ databases">
        <title>First draft genome of Liparis tanakae, snailfish: a comprehensive survey of snailfish specific genes.</title>
        <authorList>
            <person name="Kim W."/>
            <person name="Song I."/>
            <person name="Jeong J.-H."/>
            <person name="Kim D."/>
            <person name="Kim S."/>
            <person name="Ryu S."/>
            <person name="Song J.Y."/>
            <person name="Lee S.K."/>
        </authorList>
    </citation>
    <scope>NUCLEOTIDE SEQUENCE [LARGE SCALE GENOMIC DNA]</scope>
    <source>
        <tissue evidence="2">Muscle</tissue>
    </source>
</reference>
<feature type="region of interest" description="Disordered" evidence="1">
    <location>
        <begin position="1"/>
        <end position="28"/>
    </location>
</feature>